<dbReference type="Gene3D" id="1.20.1270.280">
    <property type="match status" value="1"/>
</dbReference>
<dbReference type="InterPro" id="IPR035699">
    <property type="entry name" value="AAA_6"/>
</dbReference>
<dbReference type="InterPro" id="IPR043157">
    <property type="entry name" value="Dynein_AAA1S"/>
</dbReference>
<dbReference type="PANTHER" id="PTHR22878">
    <property type="entry name" value="DYNEIN HEAVY CHAIN 6, AXONEMAL-LIKE-RELATED"/>
    <property type="match status" value="1"/>
</dbReference>
<feature type="domain" description="Dynein heavy chain AAA lid" evidence="26">
    <location>
        <begin position="3649"/>
        <end position="3787"/>
    </location>
</feature>
<evidence type="ECO:0000259" key="21">
    <source>
        <dbReference type="Pfam" id="PF12777"/>
    </source>
</evidence>
<evidence type="ECO:0000259" key="25">
    <source>
        <dbReference type="Pfam" id="PF17857"/>
    </source>
</evidence>
<dbReference type="GO" id="GO:0005858">
    <property type="term" value="C:axonemal dynein complex"/>
    <property type="evidence" value="ECO:0007669"/>
    <property type="project" value="UniProtKB-ARBA"/>
</dbReference>
<evidence type="ECO:0000256" key="4">
    <source>
        <dbReference type="ARBA" id="ARBA00022490"/>
    </source>
</evidence>
<dbReference type="FunFam" id="1.20.140.100:FF:000004">
    <property type="entry name" value="Dynein axonemal heavy chain 6"/>
    <property type="match status" value="1"/>
</dbReference>
<dbReference type="GO" id="GO:0005524">
    <property type="term" value="F:ATP binding"/>
    <property type="evidence" value="ECO:0007669"/>
    <property type="project" value="UniProtKB-KW"/>
</dbReference>
<dbReference type="Pfam" id="PF17852">
    <property type="entry name" value="Dynein_AAA_lid"/>
    <property type="match status" value="1"/>
</dbReference>
<evidence type="ECO:0000256" key="14">
    <source>
        <dbReference type="ARBA" id="ARBA00023212"/>
    </source>
</evidence>
<keyword evidence="9" id="KW-0282">Flagellum</keyword>
<protein>
    <submittedName>
        <fullName evidence="28">Uncharacterized protein</fullName>
    </submittedName>
</protein>
<dbReference type="FunFam" id="1.10.287.2620:FF:000002">
    <property type="entry name" value="Dynein heavy chain 2, axonemal"/>
    <property type="match status" value="1"/>
</dbReference>
<dbReference type="EMBL" id="MPUH01000227">
    <property type="protein sequence ID" value="OMJ85739.1"/>
    <property type="molecule type" value="Genomic_DNA"/>
</dbReference>
<feature type="domain" description="Dynein heavy chain 3 AAA+ lid" evidence="25">
    <location>
        <begin position="2238"/>
        <end position="2325"/>
    </location>
</feature>
<evidence type="ECO:0000256" key="10">
    <source>
        <dbReference type="ARBA" id="ARBA00023017"/>
    </source>
</evidence>
<feature type="domain" description="Dynein heavy chain AAA 5 extension" evidence="24">
    <location>
        <begin position="1892"/>
        <end position="2021"/>
    </location>
</feature>
<evidence type="ECO:0000256" key="2">
    <source>
        <dbReference type="ARBA" id="ARBA00004430"/>
    </source>
</evidence>
<dbReference type="InterPro" id="IPR042222">
    <property type="entry name" value="Dynein_2_N"/>
</dbReference>
<dbReference type="Gene3D" id="1.20.58.1120">
    <property type="match status" value="1"/>
</dbReference>
<dbReference type="Gene3D" id="1.20.140.100">
    <property type="entry name" value="Dynein heavy chain, N-terminal domain 2"/>
    <property type="match status" value="1"/>
</dbReference>
<evidence type="ECO:0000256" key="17">
    <source>
        <dbReference type="SAM" id="MobiDB-lite"/>
    </source>
</evidence>
<feature type="domain" description="Dynein heavy chain ATP-binding dynein motor region" evidence="23">
    <location>
        <begin position="3033"/>
        <end position="3256"/>
    </location>
</feature>
<dbReference type="Pfam" id="PF12775">
    <property type="entry name" value="AAA_7"/>
    <property type="match status" value="1"/>
</dbReference>
<keyword evidence="6" id="KW-0677">Repeat</keyword>
<evidence type="ECO:0000256" key="11">
    <source>
        <dbReference type="ARBA" id="ARBA00023054"/>
    </source>
</evidence>
<evidence type="ECO:0000256" key="13">
    <source>
        <dbReference type="ARBA" id="ARBA00023175"/>
    </source>
</evidence>
<evidence type="ECO:0000259" key="19">
    <source>
        <dbReference type="Pfam" id="PF08393"/>
    </source>
</evidence>
<feature type="domain" description="Dynein heavy chain linker" evidence="19">
    <location>
        <begin position="863"/>
        <end position="1265"/>
    </location>
</feature>
<dbReference type="Pfam" id="PF18198">
    <property type="entry name" value="AAA_lid_11"/>
    <property type="match status" value="1"/>
</dbReference>
<dbReference type="Gene3D" id="1.10.287.2620">
    <property type="match status" value="1"/>
</dbReference>
<accession>A0A1R2C9Q1</accession>
<dbReference type="PANTHER" id="PTHR22878:SF68">
    <property type="entry name" value="DYNEIN HEAVY CHAIN 6, AXONEMAL-LIKE"/>
    <property type="match status" value="1"/>
</dbReference>
<dbReference type="GO" id="GO:0051959">
    <property type="term" value="F:dynein light intermediate chain binding"/>
    <property type="evidence" value="ECO:0007669"/>
    <property type="project" value="InterPro"/>
</dbReference>
<feature type="domain" description="Dynein heavy chain C-terminal" evidence="27">
    <location>
        <begin position="3795"/>
        <end position="4096"/>
    </location>
</feature>
<dbReference type="GO" id="GO:0031514">
    <property type="term" value="C:motile cilium"/>
    <property type="evidence" value="ECO:0007669"/>
    <property type="project" value="UniProtKB-SubCell"/>
</dbReference>
<evidence type="ECO:0000256" key="6">
    <source>
        <dbReference type="ARBA" id="ARBA00022737"/>
    </source>
</evidence>
<evidence type="ECO:0000313" key="28">
    <source>
        <dbReference type="EMBL" id="OMJ85739.1"/>
    </source>
</evidence>
<evidence type="ECO:0000256" key="15">
    <source>
        <dbReference type="ARBA" id="ARBA00023273"/>
    </source>
</evidence>
<dbReference type="GO" id="GO:0060294">
    <property type="term" value="P:cilium movement involved in cell motility"/>
    <property type="evidence" value="ECO:0007669"/>
    <property type="project" value="UniProtKB-ARBA"/>
</dbReference>
<dbReference type="OrthoDB" id="537704at2759"/>
<dbReference type="FunFam" id="1.10.8.720:FF:000001">
    <property type="entry name" value="dynein heavy chain 7, axonemal"/>
    <property type="match status" value="1"/>
</dbReference>
<evidence type="ECO:0000256" key="3">
    <source>
        <dbReference type="ARBA" id="ARBA00008887"/>
    </source>
</evidence>
<evidence type="ECO:0000256" key="1">
    <source>
        <dbReference type="ARBA" id="ARBA00004230"/>
    </source>
</evidence>
<evidence type="ECO:0000256" key="7">
    <source>
        <dbReference type="ARBA" id="ARBA00022741"/>
    </source>
</evidence>
<proteinExistence type="inferred from homology"/>
<feature type="domain" description="Dynein heavy chain coiled coil stalk" evidence="21">
    <location>
        <begin position="2665"/>
        <end position="3006"/>
    </location>
</feature>
<dbReference type="FunFam" id="3.40.50.300:FF:000362">
    <property type="entry name" value="Dynein, axonemal, heavy chain 6"/>
    <property type="match status" value="1"/>
</dbReference>
<evidence type="ECO:0000256" key="5">
    <source>
        <dbReference type="ARBA" id="ARBA00022701"/>
    </source>
</evidence>
<evidence type="ECO:0000256" key="12">
    <source>
        <dbReference type="ARBA" id="ARBA00023069"/>
    </source>
</evidence>
<dbReference type="FunFam" id="3.40.50.300:FF:000044">
    <property type="entry name" value="Dynein heavy chain 5, axonemal"/>
    <property type="match status" value="1"/>
</dbReference>
<evidence type="ECO:0000259" key="18">
    <source>
        <dbReference type="Pfam" id="PF03028"/>
    </source>
</evidence>
<keyword evidence="7" id="KW-0547">Nucleotide-binding</keyword>
<feature type="domain" description="Dynein heavy chain AAA module D4" evidence="22">
    <location>
        <begin position="2385"/>
        <end position="2644"/>
    </location>
</feature>
<dbReference type="FunFam" id="3.20.180.20:FF:000003">
    <property type="entry name" value="Dynein heavy chain 12, axonemal"/>
    <property type="match status" value="1"/>
</dbReference>
<dbReference type="Gene3D" id="1.20.920.30">
    <property type="match status" value="1"/>
</dbReference>
<dbReference type="Proteomes" id="UP000187209">
    <property type="component" value="Unassembled WGS sequence"/>
</dbReference>
<evidence type="ECO:0000259" key="26">
    <source>
        <dbReference type="Pfam" id="PF18198"/>
    </source>
</evidence>
<keyword evidence="15" id="KW-0966">Cell projection</keyword>
<keyword evidence="10" id="KW-0243">Dynein</keyword>
<dbReference type="Pfam" id="PF17857">
    <property type="entry name" value="AAA_lid_1"/>
    <property type="match status" value="1"/>
</dbReference>
<dbReference type="InterPro" id="IPR013602">
    <property type="entry name" value="Dynein_heavy_linker"/>
</dbReference>
<dbReference type="Gene3D" id="1.10.8.710">
    <property type="match status" value="1"/>
</dbReference>
<feature type="domain" description="Dynein heavy chain hydrolytic ATP-binding dynein motor region" evidence="20">
    <location>
        <begin position="1396"/>
        <end position="1722"/>
    </location>
</feature>
<organism evidence="28 29">
    <name type="scientific">Stentor coeruleus</name>
    <dbReference type="NCBI Taxonomy" id="5963"/>
    <lineage>
        <taxon>Eukaryota</taxon>
        <taxon>Sar</taxon>
        <taxon>Alveolata</taxon>
        <taxon>Ciliophora</taxon>
        <taxon>Postciliodesmatophora</taxon>
        <taxon>Heterotrichea</taxon>
        <taxon>Heterotrichida</taxon>
        <taxon>Stentoridae</taxon>
        <taxon>Stentor</taxon>
    </lineage>
</organism>
<dbReference type="InterPro" id="IPR043160">
    <property type="entry name" value="Dynein_C_barrel"/>
</dbReference>
<dbReference type="InterPro" id="IPR026983">
    <property type="entry name" value="DHC"/>
</dbReference>
<dbReference type="Pfam" id="PF18199">
    <property type="entry name" value="Dynein_C"/>
    <property type="match status" value="1"/>
</dbReference>
<dbReference type="Gene3D" id="3.40.50.300">
    <property type="entry name" value="P-loop containing nucleotide triphosphate hydrolases"/>
    <property type="match status" value="5"/>
</dbReference>
<dbReference type="InterPro" id="IPR041589">
    <property type="entry name" value="DNAH3_AAA_lid_1"/>
</dbReference>
<dbReference type="FunFam" id="1.10.8.1220:FF:000001">
    <property type="entry name" value="Dynein axonemal heavy chain 5"/>
    <property type="match status" value="1"/>
</dbReference>
<dbReference type="FunFam" id="3.10.490.20:FF:000001">
    <property type="entry name" value="dynein heavy chain 7, axonemal"/>
    <property type="match status" value="1"/>
</dbReference>
<dbReference type="FunFam" id="3.40.50.300:FF:001145">
    <property type="entry name" value="Putative dynein heavy chain"/>
    <property type="match status" value="1"/>
</dbReference>
<dbReference type="Gene3D" id="1.10.472.130">
    <property type="match status" value="1"/>
</dbReference>
<keyword evidence="5" id="KW-0493">Microtubule</keyword>
<dbReference type="Pfam" id="PF12781">
    <property type="entry name" value="AAA_9"/>
    <property type="match status" value="1"/>
</dbReference>
<dbReference type="GO" id="GO:0045505">
    <property type="term" value="F:dynein intermediate chain binding"/>
    <property type="evidence" value="ECO:0007669"/>
    <property type="project" value="InterPro"/>
</dbReference>
<evidence type="ECO:0000259" key="24">
    <source>
        <dbReference type="Pfam" id="PF17852"/>
    </source>
</evidence>
<evidence type="ECO:0000256" key="8">
    <source>
        <dbReference type="ARBA" id="ARBA00022840"/>
    </source>
</evidence>
<dbReference type="FunFam" id="1.10.8.710:FF:000004">
    <property type="entry name" value="Dynein axonemal heavy chain 6"/>
    <property type="match status" value="1"/>
</dbReference>
<name>A0A1R2C9Q1_9CILI</name>
<comment type="subcellular location">
    <subcellularLocation>
        <location evidence="1">Cell projection</location>
        <location evidence="1">Cilium</location>
        <location evidence="1">Flagellum</location>
    </subcellularLocation>
    <subcellularLocation>
        <location evidence="2">Cytoplasm</location>
        <location evidence="2">Cytoskeleton</location>
        <location evidence="2">Cilium axoneme</location>
    </subcellularLocation>
</comment>
<dbReference type="Gene3D" id="1.20.920.20">
    <property type="match status" value="1"/>
</dbReference>
<dbReference type="Gene3D" id="3.20.180.20">
    <property type="entry name" value="Dynein heavy chain, N-terminal domain 2"/>
    <property type="match status" value="1"/>
</dbReference>
<dbReference type="InterPro" id="IPR027417">
    <property type="entry name" value="P-loop_NTPase"/>
</dbReference>
<evidence type="ECO:0000259" key="27">
    <source>
        <dbReference type="Pfam" id="PF18199"/>
    </source>
</evidence>
<evidence type="ECO:0000259" key="23">
    <source>
        <dbReference type="Pfam" id="PF12781"/>
    </source>
</evidence>
<dbReference type="Gene3D" id="3.10.490.20">
    <property type="match status" value="1"/>
</dbReference>
<dbReference type="SUPFAM" id="SSF52540">
    <property type="entry name" value="P-loop containing nucleoside triphosphate hydrolases"/>
    <property type="match status" value="4"/>
</dbReference>
<dbReference type="FunFam" id="1.20.920.30:FF:000002">
    <property type="entry name" value="Dynein axonemal heavy chain 3"/>
    <property type="match status" value="1"/>
</dbReference>
<dbReference type="FunFam" id="1.20.58.1120:FF:000005">
    <property type="entry name" value="Dynein, axonemal, heavy chain 12"/>
    <property type="match status" value="1"/>
</dbReference>
<dbReference type="InterPro" id="IPR041228">
    <property type="entry name" value="Dynein_C"/>
</dbReference>
<dbReference type="InterPro" id="IPR035706">
    <property type="entry name" value="AAA_9"/>
</dbReference>
<dbReference type="GO" id="GO:0008569">
    <property type="term" value="F:minus-end-directed microtubule motor activity"/>
    <property type="evidence" value="ECO:0007669"/>
    <property type="project" value="InterPro"/>
</dbReference>
<keyword evidence="12" id="KW-0969">Cilium</keyword>
<dbReference type="FunFam" id="1.20.920.20:FF:000001">
    <property type="entry name" value="dynein heavy chain 2, axonemal"/>
    <property type="match status" value="1"/>
</dbReference>
<reference evidence="28 29" key="1">
    <citation type="submission" date="2016-11" db="EMBL/GenBank/DDBJ databases">
        <title>The macronuclear genome of Stentor coeruleus: a giant cell with tiny introns.</title>
        <authorList>
            <person name="Slabodnick M."/>
            <person name="Ruby J.G."/>
            <person name="Reiff S.B."/>
            <person name="Swart E.C."/>
            <person name="Gosai S."/>
            <person name="Prabakaran S."/>
            <person name="Witkowska E."/>
            <person name="Larue G.E."/>
            <person name="Fisher S."/>
            <person name="Freeman R.M."/>
            <person name="Gunawardena J."/>
            <person name="Chu W."/>
            <person name="Stover N.A."/>
            <person name="Gregory B.D."/>
            <person name="Nowacki M."/>
            <person name="Derisi J."/>
            <person name="Roy S.W."/>
            <person name="Marshall W.F."/>
            <person name="Sood P."/>
        </authorList>
    </citation>
    <scope>NUCLEOTIDE SEQUENCE [LARGE SCALE GENOMIC DNA]</scope>
    <source>
        <strain evidence="28">WM001</strain>
    </source>
</reference>
<dbReference type="Pfam" id="PF08393">
    <property type="entry name" value="DHC_N2"/>
    <property type="match status" value="1"/>
</dbReference>
<keyword evidence="8" id="KW-0067">ATP-binding</keyword>
<keyword evidence="14" id="KW-0206">Cytoskeleton</keyword>
<feature type="coiled-coil region" evidence="16">
    <location>
        <begin position="821"/>
        <end position="848"/>
    </location>
</feature>
<dbReference type="Gene3D" id="1.10.8.720">
    <property type="entry name" value="Region D6 of dynein motor"/>
    <property type="match status" value="1"/>
</dbReference>
<keyword evidence="4" id="KW-0963">Cytoplasm</keyword>
<dbReference type="InterPro" id="IPR041466">
    <property type="entry name" value="Dynein_AAA5_ext"/>
</dbReference>
<dbReference type="Gene3D" id="1.10.8.1220">
    <property type="match status" value="1"/>
</dbReference>
<dbReference type="InterPro" id="IPR024743">
    <property type="entry name" value="Dynein_HC_stalk"/>
</dbReference>
<keyword evidence="11 16" id="KW-0175">Coiled coil</keyword>
<dbReference type="InterPro" id="IPR041658">
    <property type="entry name" value="AAA_lid_11"/>
</dbReference>
<evidence type="ECO:0000313" key="29">
    <source>
        <dbReference type="Proteomes" id="UP000187209"/>
    </source>
</evidence>
<dbReference type="GO" id="GO:0070286">
    <property type="term" value="P:axonemal dynein complex assembly"/>
    <property type="evidence" value="ECO:0007669"/>
    <property type="project" value="UniProtKB-ARBA"/>
</dbReference>
<dbReference type="GO" id="GO:0005874">
    <property type="term" value="C:microtubule"/>
    <property type="evidence" value="ECO:0007669"/>
    <property type="project" value="UniProtKB-KW"/>
</dbReference>
<dbReference type="Pfam" id="PF12780">
    <property type="entry name" value="AAA_8"/>
    <property type="match status" value="1"/>
</dbReference>
<dbReference type="Pfam" id="PF12777">
    <property type="entry name" value="MT"/>
    <property type="match status" value="1"/>
</dbReference>
<feature type="domain" description="Dynein heavy chain region D6 P-loop" evidence="18">
    <location>
        <begin position="3505"/>
        <end position="3616"/>
    </location>
</feature>
<dbReference type="InterPro" id="IPR042228">
    <property type="entry name" value="Dynein_linker_3"/>
</dbReference>
<dbReference type="FunFam" id="3.40.50.300:FF:002141">
    <property type="entry name" value="Dynein heavy chain"/>
    <property type="match status" value="1"/>
</dbReference>
<dbReference type="InterPro" id="IPR042219">
    <property type="entry name" value="AAA_lid_11_sf"/>
</dbReference>
<dbReference type="FunFam" id="1.20.1270.280:FF:000001">
    <property type="entry name" value="dynein heavy chain 7, axonemal"/>
    <property type="match status" value="1"/>
</dbReference>
<gene>
    <name evidence="28" type="ORF">SteCoe_12866</name>
</gene>
<dbReference type="Pfam" id="PF12774">
    <property type="entry name" value="AAA_6"/>
    <property type="match status" value="1"/>
</dbReference>
<dbReference type="InterPro" id="IPR004273">
    <property type="entry name" value="Dynein_heavy_D6_P-loop"/>
</dbReference>
<feature type="coiled-coil region" evidence="16">
    <location>
        <begin position="2889"/>
        <end position="2930"/>
    </location>
</feature>
<comment type="similarity">
    <text evidence="3">Belongs to the dynein heavy chain family.</text>
</comment>
<sequence length="4100" mass="472244">MESGSRESKYNPMAPPGKSAPGRFFRNRPSFKPKVEETFPSDLNDSKREGVANIEPKVFEPYISIPGRTPRKVAIERKLKLFSSVSIEKLLKEESIDYNKPISAWLPLEPFDNYDFDIRNPSEWIDHAKGESIPALALRRSQVETGVFDWKPVLISGFDTNQGIFLGVWDDDTQSLVEISKINLVFAAEDPFVFAKRVAFAHQRRKYAESLIRYYFYIDNMPTEEIPTLNSEQKERIVKKSTNVRYMNKNINPENSPLVYEICLEFAKTMNKIVFNKHLSTSGKELILSKLTLPPAPPAKQTPRYGMIQIPTHDFSAQFSNFCFRSLYIKDEVVLSLDKIRDQCLSASEKEIFNINFTKTMKPDEFKQIELGAISQIALYLSAWKDNINSIISSSFQDMGKGWFNLLESSKEAYELNKLKKYLSMIKIMMQDSMYTMTHKSLYKFVNTLTTFIPEIVEINSPKDVVNGFAELDEDNPIPPIPLIAIEIEKGGKMFKYSCEPESIVDRVKFVFEEGLNRIKEIPVIEEVVMEHLFKKNSMKHYLMTPVIPKEAPIKPNKEEQNAGKLLDDNWWVWELKEKLMTTVKASIQPLFKYITVYDKYEEVMLLDVDKYIQGIQEKAGDISVEELRDEIYKHQEFEKKILNEIPETIRVSCFEINCREVRNSLAGKHAQFVKQITDQIGQIAKDTTVGLLENFKKTHRDISKPPKDVEELTEIKDMIERIPMDIEKMKVEIENNMTTFGILDKFQYKFSNDDLNKKWELFGFPKRTYELIAQKSEELEKQKIVFQEHTATEQEEFREAIEELENIVKSFVQYTDINQYKETAEMVERVQKRLEECVANAKTFNNREFLFGVETTDYSQVHNCNKEFKPFADLWNTINNWYAKHEHWMNGEWETVNGREIEDTVEVAVKTISQVYRHFKNRDIQSILPVVEKIKSEVDNFKQFVKMAVALRKPGMKDRHWDQISEKIGFDVRPTEGFTLTSVINLGLKKFDDFLEEIGEKAYKEHQIETKLNEMESAWEKVDFEIFPAKNSDTYIMGGIDKIQNLLDEHMVISQAMQFSAFKKPFEERIEEWVTTLMRVQDVLEQWGKCQVNWMYLQPIFDSKDIMKQLPNETKKFRGVDQMWRHSMSQVKQNPNVIKICKHEGRLENLIEANKILEVVQKELNNYLETKRAAFARFYFLSNDDLLSILSETKDPTRVQPHLRKVFENMEKLEFKENQTIHSMYSSEGEHVAFVKPVNPKDKGVEFWMCDLEDMMKISVRNVLLISIEDYKRRPRNDWVLVHPGQCVLNGSQVHWTTEVEEAIKKGLDSVAKYHKFLEVQLLDTVKLVRGNLTNMQSIALGALIVIDVHAKDVVWRLVENKVDSVDDFDWIAQLRYYWEKDDCYVRCIQTYFPYGYEYLGNSPRLVITPLTDKCYMTLMGALNLGLGGAPAGPAGTGKTESVKDLSKALAKQVVVFNCSEGMDHVMVAKFFKGLASSGAWACFDEFNRIYIEVLSVIAQQLQTLLERKRKGDTEFEFEGSTIRMQPTFSVFITMNPGYAGRTELPDNLKALFRPVAMMVPDYAMIGEIMLYSFGFTKARELAKKMVDTFKLCSEQLSSQDHYDYGMRAVRSVINAAGLIKRAEPDMDEEQLLLRALRDVNVPKFLKDDLPLFENIINDLFPHVEKPNINRKPLDQALIDTCTKLNIQPEQAFIDKIFQLYDTTKVRHGLMIVGLTGGGKTSNYVALSKAMSSIKHINGFFDVFVHVLNPKSITMGQLYGKFDELTHEWTDGVLADIIRKCVRDQYNPPFNNKHWVMFDGPVDALWIENMNTVLDDNKKLCLNSGEIIMLSAHMTMMFEVEDLAVASPATVSRCGMVYMEPISLGLPPLVKSWINTLPPKVKATESIVTKLYQYFDIYAFPMIKFVRKNLIEPVTSMDNNLTQSIFRIINCYMVKYHDTEVKNVSQEEINELEVVIENLFVYAVTWTLGVTTNSEGRKRFDKHFREILVTRSLAIPFPDTETVYDWYFDENNKVYKSWTETIPAYEVDPSGYFNEIVVPTMDSIRTKFLYKLLLINKYHVLSPGPTGTGKSVNSSSLLSGSMPENFQYITLTFSAQTSANQTQDLIDSKVVKRRNRVYGPPTGKYYVIFVDDLNMPKKEKYGAQPPLELLRQWMDHKGWYDRKEKTKREIVDIMFLSAMGPPGGGRSVITNRLVRHFNLVTYTLLEESDITMIYSKILNAYLRMYVEPIRQGVSQFVSASLSLYSFVEKTLLPTPDRSHYTFNLRDLAHVFEGLCSSQPKVIGEYITMVRLWCHENLRVFGDRLINTSDLNILMDALGERVKDNFGLDPKEVFIRERLIFGHFLNQNLPEDQRIYEEVKNTGDMMKTVNEYLESFNDRYPKRQMKLVMFLDACCHVAKICRILRQPMGNALLLGVGGSGRQSMSKLSAFIMETELRQIEITKSYNMNQWRDDLKSALKYAGIRNERIIFLLVDTQIIDEQMLEDTNNVLNSGDVPNIYKTDDWEDITSIGRPECQRKGLQPTDMNIMSQFIARIKKNIHIILAMSPIGEAFRSRLRMFPSLINCCTIDWFTDWPEEALISVAKGQLTEDDLSIDNSLEQLVQFFKTVHKSVEQTSIKFLNELRRHVYITPTSYLELLRCFKSLLVDKRNQLQTAKQRFSGGVERLIKAAKDVEIMKIELTEMKPQLAEAQIQSEQMMEKIVRDKAEAEETQKHVAKDEAEAQAKADVVESLTAQAQGELDEALPLLDKALESVKLLKRDHIVEVKSFLAPSDGVVLTMEAVCIMMNIKPVKKNDPNKLGGKLDDYWEPAKNELMKNPKQLLDDLVNYKKELMTQDLIDKITPRVNNEKFRPEIIRASSLACEAMCKWVHAMHKFYHVNKQVEPLRKQVAQLNSELDVSRALLKEAKAKLKAVTDQIEALEADYEATMKKQEYLKYKINDCEIKLERAEKLIGGLGGEQVRWTKESESLADRIEKLAGDCALSAGTVGYTGAFTGIYRQQLESKWRKTLLDLGINHTAGVTMRATLGEPVKIQQWKVAGLPSDSVSIENGIIIEKARRWSLMIDPQGQANSFIKKLGKEHEEGIEFCKASDGNIIRNLGTAIMNGKWFLIENVGEELDPALEPILLQQVVREGAGYSIRIGDKSVEYNKNFRFFMTTTLPNPHYSPETCVKVTLLNFAITPEGLEEQMLGTVVAKENPKLEETKSLLIAQNAKSQRELKQIEDSILEQISSSEGNILDNQELINTLAASKVTSTNIMIKVEEAKQTEKEIDSARESYRPVAFRASLLFFCIVNLSNIDPMYQYSLQWFTRLFELGIDNAPNPGGHEERLVSLNEYFTYSLYQNVCRSLFEKHKLLFSFILTMKILDGYKEIDLNEWRYMLTGPQGTIDIPPNPASWLNDNTWKSMYEEVNGLDHLEHFKGFEHYFVTHTDNFKNIFDAFNAHEEPLPGEWNTKLNEFQKMLILKAIRPDRMIAAVQNWVIVKLGKKFVIPPTFDLPIIYQDSGVTTPLICVLSPGSDPISAIIRFAEEKGMSRKLNSCSLGQGQGEKAKKYIDDAKNRGEWVLLQNCHLAASWMPALERIVEEFDDSLHRDFRLWLTSMPAKEFPVSVLQNGIKMTIEPPQGLRSNLLQTYSTIDDKALEDCSKPEAYKTLYFGFCFFHAIVQDRRKFGPIGWNIQYEFTFEDLDVTLKQLKLFLNQDTNIIPYKVLNILGAEVNYGGRVTDDKDSRLINTILRNYINENIFAEEYKFSTSGKYFAPPPGRKEDYVKYIESLDLNPEPEAFGLHDNAEITTAQGETRKLLETILLMQPRTGTGTGKSREDIIRELAKGIESNLPSKFNIEDVATQYPTQYNESMNTVLFQEVIKFQRLLSRMELSLANVQKALSGRIVMSEELELVANAMYDNQVPEMWADVGFLSLKPLSAWFVELKERIKFLNDWILNGTPNVFWISGFFFPQAFVTGTLQNFARKHVIPIDHLSFDFIVKDDLTLEEIKEKPADGCYIYGLWLEGARWDRKEHSLSWSFPKDLYTQMPIMHLLPVENRVSPTTGVYFCPIYKVLSRRGTLSTTGHSTNFVLFIELVSKVSQDVWIRAGVAIFLSLRS</sequence>
<comment type="caution">
    <text evidence="28">The sequence shown here is derived from an EMBL/GenBank/DDBJ whole genome shotgun (WGS) entry which is preliminary data.</text>
</comment>
<evidence type="ECO:0000256" key="16">
    <source>
        <dbReference type="SAM" id="Coils"/>
    </source>
</evidence>
<evidence type="ECO:0000256" key="9">
    <source>
        <dbReference type="ARBA" id="ARBA00022846"/>
    </source>
</evidence>
<evidence type="ECO:0000259" key="20">
    <source>
        <dbReference type="Pfam" id="PF12774"/>
    </source>
</evidence>
<dbReference type="Gene3D" id="6.10.140.1060">
    <property type="match status" value="1"/>
</dbReference>
<dbReference type="InterPro" id="IPR024317">
    <property type="entry name" value="Dynein_heavy_chain_D4_dom"/>
</dbReference>
<dbReference type="Pfam" id="PF03028">
    <property type="entry name" value="Dynein_heavy"/>
    <property type="match status" value="1"/>
</dbReference>
<keyword evidence="29" id="KW-1185">Reference proteome</keyword>
<keyword evidence="13" id="KW-0505">Motor protein</keyword>
<evidence type="ECO:0000259" key="22">
    <source>
        <dbReference type="Pfam" id="PF12780"/>
    </source>
</evidence>
<feature type="region of interest" description="Disordered" evidence="17">
    <location>
        <begin position="1"/>
        <end position="27"/>
    </location>
</feature>